<dbReference type="AlphaFoldDB" id="K1PDL5"/>
<dbReference type="GO" id="GO:0000981">
    <property type="term" value="F:DNA-binding transcription factor activity, RNA polymerase II-specific"/>
    <property type="evidence" value="ECO:0007669"/>
    <property type="project" value="TreeGrafter"/>
</dbReference>
<dbReference type="SMART" id="SM00338">
    <property type="entry name" value="BRLZ"/>
    <property type="match status" value="2"/>
</dbReference>
<dbReference type="InterPro" id="IPR047167">
    <property type="entry name" value="NFE2-like"/>
</dbReference>
<feature type="compositionally biased region" description="Acidic residues" evidence="7">
    <location>
        <begin position="66"/>
        <end position="76"/>
    </location>
</feature>
<dbReference type="InterPro" id="IPR004827">
    <property type="entry name" value="bZIP"/>
</dbReference>
<feature type="domain" description="BZIP" evidence="8">
    <location>
        <begin position="623"/>
        <end position="686"/>
    </location>
</feature>
<feature type="domain" description="BZIP" evidence="8">
    <location>
        <begin position="944"/>
        <end position="1007"/>
    </location>
</feature>
<dbReference type="Gene3D" id="1.10.880.10">
    <property type="entry name" value="Transcription factor, Skn-1-like, DNA-binding domain"/>
    <property type="match status" value="2"/>
</dbReference>
<keyword evidence="1" id="KW-0805">Transcription regulation</keyword>
<evidence type="ECO:0000256" key="7">
    <source>
        <dbReference type="SAM" id="MobiDB-lite"/>
    </source>
</evidence>
<name>K1PDL5_MAGGI</name>
<evidence type="ECO:0000256" key="5">
    <source>
        <dbReference type="ARBA" id="ARBA00023242"/>
    </source>
</evidence>
<keyword evidence="4" id="KW-0804">Transcription</keyword>
<keyword evidence="3" id="KW-0010">Activator</keyword>
<feature type="compositionally biased region" description="Gly residues" evidence="7">
    <location>
        <begin position="485"/>
        <end position="496"/>
    </location>
</feature>
<feature type="compositionally biased region" description="Low complexity" evidence="7">
    <location>
        <begin position="509"/>
        <end position="534"/>
    </location>
</feature>
<evidence type="ECO:0000256" key="4">
    <source>
        <dbReference type="ARBA" id="ARBA00023163"/>
    </source>
</evidence>
<evidence type="ECO:0000256" key="1">
    <source>
        <dbReference type="ARBA" id="ARBA00023015"/>
    </source>
</evidence>
<evidence type="ECO:0000256" key="6">
    <source>
        <dbReference type="SAM" id="Coils"/>
    </source>
</evidence>
<feature type="region of interest" description="Disordered" evidence="7">
    <location>
        <begin position="453"/>
        <end position="563"/>
    </location>
</feature>
<feature type="compositionally biased region" description="Low complexity" evidence="7">
    <location>
        <begin position="830"/>
        <end position="855"/>
    </location>
</feature>
<dbReference type="CDD" id="cd14698">
    <property type="entry name" value="bZIP_CNC"/>
    <property type="match status" value="2"/>
</dbReference>
<keyword evidence="2" id="KW-0238">DNA-binding</keyword>
<reference evidence="9" key="1">
    <citation type="journal article" date="2012" name="Nature">
        <title>The oyster genome reveals stress adaptation and complexity of shell formation.</title>
        <authorList>
            <person name="Zhang G."/>
            <person name="Fang X."/>
            <person name="Guo X."/>
            <person name="Li L."/>
            <person name="Luo R."/>
            <person name="Xu F."/>
            <person name="Yang P."/>
            <person name="Zhang L."/>
            <person name="Wang X."/>
            <person name="Qi H."/>
            <person name="Xiong Z."/>
            <person name="Que H."/>
            <person name="Xie Y."/>
            <person name="Holland P.W."/>
            <person name="Paps J."/>
            <person name="Zhu Y."/>
            <person name="Wu F."/>
            <person name="Chen Y."/>
            <person name="Wang J."/>
            <person name="Peng C."/>
            <person name="Meng J."/>
            <person name="Yang L."/>
            <person name="Liu J."/>
            <person name="Wen B."/>
            <person name="Zhang N."/>
            <person name="Huang Z."/>
            <person name="Zhu Q."/>
            <person name="Feng Y."/>
            <person name="Mount A."/>
            <person name="Hedgecock D."/>
            <person name="Xu Z."/>
            <person name="Liu Y."/>
            <person name="Domazet-Loso T."/>
            <person name="Du Y."/>
            <person name="Sun X."/>
            <person name="Zhang S."/>
            <person name="Liu B."/>
            <person name="Cheng P."/>
            <person name="Jiang X."/>
            <person name="Li J."/>
            <person name="Fan D."/>
            <person name="Wang W."/>
            <person name="Fu W."/>
            <person name="Wang T."/>
            <person name="Wang B."/>
            <person name="Zhang J."/>
            <person name="Peng Z."/>
            <person name="Li Y."/>
            <person name="Li N."/>
            <person name="Wang J."/>
            <person name="Chen M."/>
            <person name="He Y."/>
            <person name="Tan F."/>
            <person name="Song X."/>
            <person name="Zheng Q."/>
            <person name="Huang R."/>
            <person name="Yang H."/>
            <person name="Du X."/>
            <person name="Chen L."/>
            <person name="Yang M."/>
            <person name="Gaffney P.M."/>
            <person name="Wang S."/>
            <person name="Luo L."/>
            <person name="She Z."/>
            <person name="Ming Y."/>
            <person name="Huang W."/>
            <person name="Zhang S."/>
            <person name="Huang B."/>
            <person name="Zhang Y."/>
            <person name="Qu T."/>
            <person name="Ni P."/>
            <person name="Miao G."/>
            <person name="Wang J."/>
            <person name="Wang Q."/>
            <person name="Steinberg C.E."/>
            <person name="Wang H."/>
            <person name="Li N."/>
            <person name="Qian L."/>
            <person name="Zhang G."/>
            <person name="Li Y."/>
            <person name="Yang H."/>
            <person name="Liu X."/>
            <person name="Wang J."/>
            <person name="Yin Y."/>
            <person name="Wang J."/>
        </authorList>
    </citation>
    <scope>NUCLEOTIDE SEQUENCE [LARGE SCALE GENOMIC DNA]</scope>
    <source>
        <strain evidence="9">05x7-T-G4-1.051#20</strain>
    </source>
</reference>
<proteinExistence type="predicted"/>
<dbReference type="PROSITE" id="PS00036">
    <property type="entry name" value="BZIP_BASIC"/>
    <property type="match status" value="2"/>
</dbReference>
<keyword evidence="6" id="KW-0175">Coiled coil</keyword>
<dbReference type="InterPro" id="IPR046347">
    <property type="entry name" value="bZIP_sf"/>
</dbReference>
<feature type="compositionally biased region" description="Polar residues" evidence="7">
    <location>
        <begin position="535"/>
        <end position="546"/>
    </location>
</feature>
<evidence type="ECO:0000313" key="9">
    <source>
        <dbReference type="EMBL" id="EKC19603.1"/>
    </source>
</evidence>
<feature type="region of interest" description="Disordered" evidence="7">
    <location>
        <begin position="1044"/>
        <end position="1066"/>
    </location>
</feature>
<dbReference type="Pfam" id="PF03131">
    <property type="entry name" value="bZIP_Maf"/>
    <property type="match status" value="2"/>
</dbReference>
<dbReference type="EMBL" id="JH818983">
    <property type="protein sequence ID" value="EKC19603.1"/>
    <property type="molecule type" value="Genomic_DNA"/>
</dbReference>
<feature type="region of interest" description="Disordered" evidence="7">
    <location>
        <begin position="774"/>
        <end position="884"/>
    </location>
</feature>
<feature type="compositionally biased region" description="Polar residues" evidence="7">
    <location>
        <begin position="856"/>
        <end position="867"/>
    </location>
</feature>
<feature type="compositionally biased region" description="Basic and acidic residues" evidence="7">
    <location>
        <begin position="1052"/>
        <end position="1066"/>
    </location>
</feature>
<dbReference type="InterPro" id="IPR008917">
    <property type="entry name" value="TF_DNA-bd_sf"/>
</dbReference>
<dbReference type="GO" id="GO:0000978">
    <property type="term" value="F:RNA polymerase II cis-regulatory region sequence-specific DNA binding"/>
    <property type="evidence" value="ECO:0007669"/>
    <property type="project" value="InterPro"/>
</dbReference>
<evidence type="ECO:0000259" key="8">
    <source>
        <dbReference type="PROSITE" id="PS50217"/>
    </source>
</evidence>
<feature type="coiled-coil region" evidence="6">
    <location>
        <begin position="648"/>
        <end position="678"/>
    </location>
</feature>
<organism evidence="9">
    <name type="scientific">Magallana gigas</name>
    <name type="common">Pacific oyster</name>
    <name type="synonym">Crassostrea gigas</name>
    <dbReference type="NCBI Taxonomy" id="29159"/>
    <lineage>
        <taxon>Eukaryota</taxon>
        <taxon>Metazoa</taxon>
        <taxon>Spiralia</taxon>
        <taxon>Lophotrochozoa</taxon>
        <taxon>Mollusca</taxon>
        <taxon>Bivalvia</taxon>
        <taxon>Autobranchia</taxon>
        <taxon>Pteriomorphia</taxon>
        <taxon>Ostreida</taxon>
        <taxon>Ostreoidea</taxon>
        <taxon>Ostreidae</taxon>
        <taxon>Magallana</taxon>
    </lineage>
</organism>
<feature type="coiled-coil region" evidence="6">
    <location>
        <begin position="969"/>
        <end position="999"/>
    </location>
</feature>
<feature type="region of interest" description="Disordered" evidence="7">
    <location>
        <begin position="33"/>
        <end position="76"/>
    </location>
</feature>
<dbReference type="InParanoid" id="K1PDL5"/>
<dbReference type="PANTHER" id="PTHR24411">
    <property type="entry name" value="NUCLEAR FACTOR ERYTHROID 2-RELATED FACTOR"/>
    <property type="match status" value="1"/>
</dbReference>
<dbReference type="PANTHER" id="PTHR24411:SF55">
    <property type="entry name" value="SEGMENTATION PROTEIN CAP'N'COLLAR"/>
    <property type="match status" value="1"/>
</dbReference>
<keyword evidence="5" id="KW-0539">Nucleus</keyword>
<dbReference type="SUPFAM" id="SSF47454">
    <property type="entry name" value="A DNA-binding domain in eukaryotic transcription factors"/>
    <property type="match status" value="2"/>
</dbReference>
<dbReference type="GO" id="GO:0005634">
    <property type="term" value="C:nucleus"/>
    <property type="evidence" value="ECO:0007669"/>
    <property type="project" value="TreeGrafter"/>
</dbReference>
<accession>K1PDL5</accession>
<sequence length="1066" mass="119658">MGLCRLPFRFARHQVTRQQRIATFLVGLSNGGGRILTNSQPQDTQPVNNDNVNESPTTEQSSGTAQEEENAEPQEQEEVILCQVDADCSSAVDPSFEDLDLIDVLWRQDIDLGVGKEMFDVNLRRELEREREIELQKERQKFKRQILEPLSYDGEWVPMNGRRAPSQPLASPPAVPQNMSPQVPNVAPPNVTNMGQQSMNQTSQFQNYQSYETGMPMMNSSMPQHLSVLENDYHIPTSNQSYPPQLASPSHQPITSPLHHMSPEQSHLQNYTYNQTQQQSQGNYHPQERMPQPRYATQENRGYGGNTSLEETWMDLVNILELPSNDSAGMVNNMNGPGRMMTPQNHSNALIQNVTMPTPINNTVNTNSFEPQTRSNFTSAPPSEGCSSPLEWNPTSMLFNGSSTGPEPSGGNLTTQVDDILSNIIDEGLDDLNITEMALEDAGLGSMQMLDDASSESGISMGGSSGGSPSQDHFSEGAMSPYDGMEGGARGGGDFGDGTPDFGKRPRKYNFNGGFNYNENGAESSQSNYSSSSNDTDFQYRPSSTNHIRHNHSYPLQPGQEPREFKKYSITDKPKQKGPHCRDKKRLEDLKVPLSMDQIVESPVEEFNEILTHHKLSESQLQLIRDIRRRGKNKVAAQNCRKRKMDVIVTLEDEMTQLKESREKLMAERQMVDKQTRDMKDKYSALYREIFLSLRDEHGRPYDPAQFSLQQSSDGNVMLFNGSSTGPEPSGGNLTTQVDDILSNIIDEGLDDLNITEMALEDAGLGSMQMLDDASSESGISMGGSSGGSPSQDHFSEGAMSPYDGMEGGARGGGDFGDGTPDFGKRPRKYNFNGGFNYNENGAESSQSNYSSSSNDTDFQYRPSSTNHIRHNHSYPLQPGQEPREFKKYSITDKPKQKGPHCRDKKRLEDLKVPLSMDQIVESPVEEFNEILTHHKLSESQLQLIRDIRRRGKNKVAAQNCRKRKMDVIVTLEDEMTQLKESREKLMAERQMVDKQTRDMKDKYSALYREIFLSLRDEHGRPYDPAQFSLQQSSDGNVFLVPKNVTSEEQLEMSKKIKEERDKDSH</sequence>
<feature type="compositionally biased region" description="Polar residues" evidence="7">
    <location>
        <begin position="36"/>
        <end position="65"/>
    </location>
</feature>
<dbReference type="HOGENOM" id="CLU_288407_0_0_1"/>
<dbReference type="SUPFAM" id="SSF57959">
    <property type="entry name" value="Leucine zipper domain"/>
    <property type="match status" value="2"/>
</dbReference>
<feature type="compositionally biased region" description="Polar residues" evidence="7">
    <location>
        <begin position="236"/>
        <end position="255"/>
    </location>
</feature>
<evidence type="ECO:0000256" key="2">
    <source>
        <dbReference type="ARBA" id="ARBA00023125"/>
    </source>
</evidence>
<evidence type="ECO:0000256" key="3">
    <source>
        <dbReference type="ARBA" id="ARBA00023159"/>
    </source>
</evidence>
<feature type="region of interest" description="Disordered" evidence="7">
    <location>
        <begin position="234"/>
        <end position="262"/>
    </location>
</feature>
<dbReference type="PROSITE" id="PS50217">
    <property type="entry name" value="BZIP"/>
    <property type="match status" value="2"/>
</dbReference>
<gene>
    <name evidence="9" type="ORF">CGI_10008158</name>
</gene>
<dbReference type="InterPro" id="IPR004826">
    <property type="entry name" value="bZIP_Maf"/>
</dbReference>
<feature type="compositionally biased region" description="Gly residues" evidence="7">
    <location>
        <begin position="806"/>
        <end position="817"/>
    </location>
</feature>
<protein>
    <submittedName>
        <fullName evidence="9">Nuclear factor erythroid 2-related factor 2</fullName>
    </submittedName>
</protein>